<protein>
    <submittedName>
        <fullName evidence="2">Uncharacterized protein</fullName>
    </submittedName>
</protein>
<proteinExistence type="predicted"/>
<sequence>MLSLLPCHAEPSPGADLTAARAAYAAQKKTLDDQYRTKLEALAKAQVQNGDLAAAAAIREEIKALAAAPAAAATAPALKGDGNPLCSGTKWCEPGGSTVEFRADGLWSEFWRTRETFGRWKTDGDKTAILVTKPDGKTMQYQISADGTACTRVSDKIAYKKVTNYFKEEAIAGTPAAPSSSGAGAAPSSGSGSSSKGGGSNPFGNVR</sequence>
<name>A0A975PGM7_9BACT</name>
<dbReference type="Proteomes" id="UP000676169">
    <property type="component" value="Chromosome"/>
</dbReference>
<dbReference type="KEGG" id="lamb:KBB96_08315"/>
<evidence type="ECO:0000313" key="2">
    <source>
        <dbReference type="EMBL" id="QUE52883.1"/>
    </source>
</evidence>
<organism evidence="2 3">
    <name type="scientific">Luteolibacter ambystomatis</name>
    <dbReference type="NCBI Taxonomy" id="2824561"/>
    <lineage>
        <taxon>Bacteria</taxon>
        <taxon>Pseudomonadati</taxon>
        <taxon>Verrucomicrobiota</taxon>
        <taxon>Verrucomicrobiia</taxon>
        <taxon>Verrucomicrobiales</taxon>
        <taxon>Verrucomicrobiaceae</taxon>
        <taxon>Luteolibacter</taxon>
    </lineage>
</organism>
<evidence type="ECO:0000313" key="3">
    <source>
        <dbReference type="Proteomes" id="UP000676169"/>
    </source>
</evidence>
<keyword evidence="3" id="KW-1185">Reference proteome</keyword>
<dbReference type="EMBL" id="CP073100">
    <property type="protein sequence ID" value="QUE52883.1"/>
    <property type="molecule type" value="Genomic_DNA"/>
</dbReference>
<dbReference type="AlphaFoldDB" id="A0A975PGM7"/>
<accession>A0A975PGM7</accession>
<evidence type="ECO:0000256" key="1">
    <source>
        <dbReference type="SAM" id="MobiDB-lite"/>
    </source>
</evidence>
<feature type="region of interest" description="Disordered" evidence="1">
    <location>
        <begin position="173"/>
        <end position="207"/>
    </location>
</feature>
<feature type="compositionally biased region" description="Low complexity" evidence="1">
    <location>
        <begin position="173"/>
        <end position="194"/>
    </location>
</feature>
<reference evidence="2" key="1">
    <citation type="submission" date="2021-04" db="EMBL/GenBank/DDBJ databases">
        <title>Luteolibacter sp. 32A isolated from the skin of an Anderson's salamander (Ambystoma andersonii).</title>
        <authorList>
            <person name="Spergser J."/>
            <person name="Busse H.-J."/>
        </authorList>
    </citation>
    <scope>NUCLEOTIDE SEQUENCE</scope>
    <source>
        <strain evidence="2">32A</strain>
    </source>
</reference>
<dbReference type="RefSeq" id="WP_211634227.1">
    <property type="nucleotide sequence ID" value="NZ_CP073100.1"/>
</dbReference>
<gene>
    <name evidence="2" type="ORF">KBB96_08315</name>
</gene>